<feature type="region of interest" description="Disordered" evidence="1">
    <location>
        <begin position="1"/>
        <end position="52"/>
    </location>
</feature>
<feature type="compositionally biased region" description="Polar residues" evidence="1">
    <location>
        <begin position="12"/>
        <end position="35"/>
    </location>
</feature>
<accession>A0A1W1UAU0</accession>
<dbReference type="Proteomes" id="UP000192582">
    <property type="component" value="Unassembled WGS sequence"/>
</dbReference>
<feature type="region of interest" description="Disordered" evidence="1">
    <location>
        <begin position="160"/>
        <end position="227"/>
    </location>
</feature>
<reference evidence="2" key="1">
    <citation type="submission" date="2017-04" db="EMBL/GenBank/DDBJ databases">
        <authorList>
            <person name="Afonso C.L."/>
            <person name="Miller P.J."/>
            <person name="Scott M.A."/>
            <person name="Spackman E."/>
            <person name="Goraichik I."/>
            <person name="Dimitrov K.M."/>
            <person name="Suarez D.L."/>
            <person name="Swayne D.E."/>
        </authorList>
    </citation>
    <scope>NUCLEOTIDE SEQUENCE [LARGE SCALE GENOMIC DNA]</scope>
    <source>
        <strain evidence="2">KR-140</strain>
    </source>
</reference>
<proteinExistence type="predicted"/>
<name>A0A1W1UAU0_9DEIO</name>
<sequence length="301" mass="31446">MRDVKNRRRSQSEQGKTCSRSSGTVNGSSPSLTRCENQRDEVETRGIPPGLHPFVQEMARRGLVAPAFSPSYNGESSGRASRSEAAAAVLLVRGVQLVSHLGGGSGQRGAGYPEPMKAVQEQLLGWAAQGRCLAVRFTGRLAEFARTLGGDAKSDGCLTCARPRWQGTGGERSGRRATGPTPSASCSTARSRTASGRSCASPGDAMGGAERRAPGTGGAPPGQRRARGGAVKFVPMQAWIRAPQGFAAPSGLSWRTGPALRRLHASALAGALTKSTPEADIPSSKKGCWKVSLEVPHSLLF</sequence>
<evidence type="ECO:0000256" key="1">
    <source>
        <dbReference type="SAM" id="MobiDB-lite"/>
    </source>
</evidence>
<keyword evidence="3" id="KW-1185">Reference proteome</keyword>
<protein>
    <submittedName>
        <fullName evidence="2">Uncharacterized protein</fullName>
    </submittedName>
</protein>
<organism evidence="2 3">
    <name type="scientific">Deinococcus hopiensis KR-140</name>
    <dbReference type="NCBI Taxonomy" id="695939"/>
    <lineage>
        <taxon>Bacteria</taxon>
        <taxon>Thermotogati</taxon>
        <taxon>Deinococcota</taxon>
        <taxon>Deinococci</taxon>
        <taxon>Deinococcales</taxon>
        <taxon>Deinococcaceae</taxon>
        <taxon>Deinococcus</taxon>
    </lineage>
</organism>
<dbReference type="AlphaFoldDB" id="A0A1W1UAU0"/>
<evidence type="ECO:0000313" key="2">
    <source>
        <dbReference type="EMBL" id="SMB78189.1"/>
    </source>
</evidence>
<dbReference type="EMBL" id="FWWU01000002">
    <property type="protein sequence ID" value="SMB78189.1"/>
    <property type="molecule type" value="Genomic_DNA"/>
</dbReference>
<feature type="compositionally biased region" description="Low complexity" evidence="1">
    <location>
        <begin position="183"/>
        <end position="201"/>
    </location>
</feature>
<evidence type="ECO:0000313" key="3">
    <source>
        <dbReference type="Proteomes" id="UP000192582"/>
    </source>
</evidence>
<gene>
    <name evidence="2" type="ORF">SAMN00790413_06536</name>
</gene>